<dbReference type="CDD" id="cd00338">
    <property type="entry name" value="Ser_Recombinase"/>
    <property type="match status" value="1"/>
</dbReference>
<sequence>MVQHEGLRAAQYLRMSTDVQDLSLGVQEQAIRQYAEQRGIHLVAKYEDEGRSGLTLKQRRGMQRLLRDVMGEGCPFELILVYDVSRWGRFKDTDESAYYEFHCRLNGVQVRYVNEPFSTEESPINALIKSFKRAMAAEYSRELGIKVRAGQDRAIDLGFHMGNLPAIGLRRMAVAKDPGRTRVLQTGERKAGPSEHIKWIPGPPSEVALVQRIFQLYGYTSMHMPDIVNLLNSEGIRSKDGQPFTETMVRHILDCESFIGNFVWSKRCEGNQRRRTETDPMFRRTIGTIEPIIDRETWDRVQTKRFWKKGVFRSKPQLLAHLRAALLENPSVTVKELPSLACGARTTFTKLFGSMEAAFRLAGRDYAAVHARRVQRQLRGWRVTRAIVHDLEALFTSHGIKWMRPRRQHLFVFANGTRVRIQLMWKLLHQGCAQWHLSKHVWSGPCDHFLIARMNQDETAQDFLLISRAVYRSSPPWSWEHLPQFVVQIHNAAELLSAVRSVIETDPAGPRS</sequence>
<dbReference type="RefSeq" id="WP_201673880.1">
    <property type="nucleotide sequence ID" value="NZ_JAEQNE010000002.1"/>
</dbReference>
<dbReference type="PROSITE" id="PS51737">
    <property type="entry name" value="RECOMBINASE_DNA_BIND"/>
    <property type="match status" value="1"/>
</dbReference>
<dbReference type="AlphaFoldDB" id="A0A936YZ76"/>
<dbReference type="Gene3D" id="3.40.50.1390">
    <property type="entry name" value="Resolvase, N-terminal catalytic domain"/>
    <property type="match status" value="1"/>
</dbReference>
<dbReference type="EMBL" id="JAEQNE010000002">
    <property type="protein sequence ID" value="MBL0391236.1"/>
    <property type="molecule type" value="Genomic_DNA"/>
</dbReference>
<dbReference type="PANTHER" id="PTHR30461:SF23">
    <property type="entry name" value="DNA RECOMBINASE-RELATED"/>
    <property type="match status" value="1"/>
</dbReference>
<reference evidence="3 4" key="1">
    <citation type="journal article" date="2017" name="Int. J. Syst. Evol. Microbiol.">
        <title>Ramlibacter monticola sp. nov., isolated from forest soil.</title>
        <authorList>
            <person name="Chaudhary D.K."/>
            <person name="Kim J."/>
        </authorList>
    </citation>
    <scope>NUCLEOTIDE SEQUENCE [LARGE SCALE GENOMIC DNA]</scope>
    <source>
        <strain evidence="3 4">KACC 19175</strain>
    </source>
</reference>
<organism evidence="3 4">
    <name type="scientific">Ramlibacter monticola</name>
    <dbReference type="NCBI Taxonomy" id="1926872"/>
    <lineage>
        <taxon>Bacteria</taxon>
        <taxon>Pseudomonadati</taxon>
        <taxon>Pseudomonadota</taxon>
        <taxon>Betaproteobacteria</taxon>
        <taxon>Burkholderiales</taxon>
        <taxon>Comamonadaceae</taxon>
        <taxon>Ramlibacter</taxon>
    </lineage>
</organism>
<gene>
    <name evidence="3" type="ORF">JJ685_08810</name>
</gene>
<comment type="caution">
    <text evidence="3">The sequence shown here is derived from an EMBL/GenBank/DDBJ whole genome shotgun (WGS) entry which is preliminary data.</text>
</comment>
<evidence type="ECO:0000259" key="2">
    <source>
        <dbReference type="PROSITE" id="PS51737"/>
    </source>
</evidence>
<dbReference type="GO" id="GO:0000150">
    <property type="term" value="F:DNA strand exchange activity"/>
    <property type="evidence" value="ECO:0007669"/>
    <property type="project" value="InterPro"/>
</dbReference>
<dbReference type="PROSITE" id="PS51736">
    <property type="entry name" value="RECOMBINASES_3"/>
    <property type="match status" value="1"/>
</dbReference>
<dbReference type="InterPro" id="IPR038109">
    <property type="entry name" value="DNA_bind_recomb_sf"/>
</dbReference>
<dbReference type="Gene3D" id="3.90.1750.20">
    <property type="entry name" value="Putative Large Serine Recombinase, Chain B, Domain 2"/>
    <property type="match status" value="1"/>
</dbReference>
<dbReference type="InterPro" id="IPR011109">
    <property type="entry name" value="DNA_bind_recombinase_dom"/>
</dbReference>
<dbReference type="InterPro" id="IPR006119">
    <property type="entry name" value="Resolv_N"/>
</dbReference>
<dbReference type="Proteomes" id="UP000599109">
    <property type="component" value="Unassembled WGS sequence"/>
</dbReference>
<keyword evidence="4" id="KW-1185">Reference proteome</keyword>
<dbReference type="Pfam" id="PF00239">
    <property type="entry name" value="Resolvase"/>
    <property type="match status" value="1"/>
</dbReference>
<dbReference type="GO" id="GO:0003677">
    <property type="term" value="F:DNA binding"/>
    <property type="evidence" value="ECO:0007669"/>
    <property type="project" value="InterPro"/>
</dbReference>
<evidence type="ECO:0000259" key="1">
    <source>
        <dbReference type="PROSITE" id="PS51736"/>
    </source>
</evidence>
<dbReference type="InterPro" id="IPR050639">
    <property type="entry name" value="SSR_resolvase"/>
</dbReference>
<protein>
    <submittedName>
        <fullName evidence="3">Recombinase family protein</fullName>
    </submittedName>
</protein>
<feature type="domain" description="Recombinase" evidence="2">
    <location>
        <begin position="191"/>
        <end position="312"/>
    </location>
</feature>
<feature type="domain" description="Resolvase/invertase-type recombinase catalytic" evidence="1">
    <location>
        <begin position="8"/>
        <end position="158"/>
    </location>
</feature>
<name>A0A936YZ76_9BURK</name>
<proteinExistence type="predicted"/>
<dbReference type="Pfam" id="PF07508">
    <property type="entry name" value="Recombinase"/>
    <property type="match status" value="1"/>
</dbReference>
<dbReference type="PANTHER" id="PTHR30461">
    <property type="entry name" value="DNA-INVERTASE FROM LAMBDOID PROPHAGE"/>
    <property type="match status" value="1"/>
</dbReference>
<dbReference type="SUPFAM" id="SSF53041">
    <property type="entry name" value="Resolvase-like"/>
    <property type="match status" value="1"/>
</dbReference>
<evidence type="ECO:0000313" key="4">
    <source>
        <dbReference type="Proteomes" id="UP000599109"/>
    </source>
</evidence>
<dbReference type="InterPro" id="IPR036162">
    <property type="entry name" value="Resolvase-like_N_sf"/>
</dbReference>
<evidence type="ECO:0000313" key="3">
    <source>
        <dbReference type="EMBL" id="MBL0391236.1"/>
    </source>
</evidence>
<dbReference type="SMART" id="SM00857">
    <property type="entry name" value="Resolvase"/>
    <property type="match status" value="1"/>
</dbReference>
<accession>A0A936YZ76</accession>